<organism evidence="1">
    <name type="scientific">Myoviridae sp. ctu2j3</name>
    <dbReference type="NCBI Taxonomy" id="2825197"/>
    <lineage>
        <taxon>Viruses</taxon>
        <taxon>Duplodnaviria</taxon>
        <taxon>Heunggongvirae</taxon>
        <taxon>Uroviricota</taxon>
        <taxon>Caudoviricetes</taxon>
    </lineage>
</organism>
<protein>
    <submittedName>
        <fullName evidence="1">Mitochondrial import inner membrane translocase-fold, CHAPERONE, PROTEIN TRANSPORT</fullName>
    </submittedName>
</protein>
<dbReference type="EMBL" id="BK016090">
    <property type="protein sequence ID" value="DAF94065.1"/>
    <property type="molecule type" value="Genomic_DNA"/>
</dbReference>
<dbReference type="Gene3D" id="1.10.287.110">
    <property type="entry name" value="DnaJ domain"/>
    <property type="match status" value="1"/>
</dbReference>
<dbReference type="InterPro" id="IPR036869">
    <property type="entry name" value="J_dom_sf"/>
</dbReference>
<dbReference type="EMBL" id="BK016090">
    <property type="protein sequence ID" value="DAF94101.1"/>
    <property type="molecule type" value="Genomic_DNA"/>
</dbReference>
<proteinExistence type="predicted"/>
<evidence type="ECO:0000313" key="1">
    <source>
        <dbReference type="EMBL" id="DAF94065.1"/>
    </source>
</evidence>
<name>A0A8S5UHU2_9CAUD</name>
<dbReference type="SUPFAM" id="SSF46565">
    <property type="entry name" value="Chaperone J-domain"/>
    <property type="match status" value="1"/>
</dbReference>
<accession>A0A8S5UHU2</accession>
<sequence length="233" mass="26546">MTIDESAVARFHELRAQVDKARNRYYKLWNQVMGVVKQYSEGDERNATISRLRREIRLATRGAPQRHAHDEENTANYVSSGTEQLYNASSELLVDAYRKVRSLVHPDKGGDPELFHLVKTAYLLRDVTFLIETRLLIEHGSDPEWQQTEGIAWMEQELQRPAVSEAMLQTTIEFQIARAHRLGQVEQAQALANLRLAEMVVNLQSELNYLLYGNKNGNNEEEVVAGESAGDAH</sequence>
<reference evidence="1" key="1">
    <citation type="journal article" date="2021" name="Proc. Natl. Acad. Sci. U.S.A.">
        <title>A Catalog of Tens of Thousands of Viruses from Human Metagenomes Reveals Hidden Associations with Chronic Diseases.</title>
        <authorList>
            <person name="Tisza M.J."/>
            <person name="Buck C.B."/>
        </authorList>
    </citation>
    <scope>NUCLEOTIDE SEQUENCE</scope>
    <source>
        <strain evidence="1">Ctu2j3</strain>
    </source>
</reference>